<dbReference type="Gramene" id="Kaladp0085s0012.1.v1.1">
    <property type="protein sequence ID" value="Kaladp0085s0012.1.v1.1"/>
    <property type="gene ID" value="Kaladp0085s0012.v1.1"/>
</dbReference>
<keyword evidence="3" id="KW-1185">Reference proteome</keyword>
<feature type="region of interest" description="Disordered" evidence="1">
    <location>
        <begin position="128"/>
        <end position="195"/>
    </location>
</feature>
<reference evidence="2" key="1">
    <citation type="submission" date="2021-01" db="UniProtKB">
        <authorList>
            <consortium name="EnsemblPlants"/>
        </authorList>
    </citation>
    <scope>IDENTIFICATION</scope>
</reference>
<feature type="compositionally biased region" description="Polar residues" evidence="1">
    <location>
        <begin position="288"/>
        <end position="309"/>
    </location>
</feature>
<evidence type="ECO:0000256" key="1">
    <source>
        <dbReference type="SAM" id="MobiDB-lite"/>
    </source>
</evidence>
<protein>
    <submittedName>
        <fullName evidence="2">Uncharacterized protein</fullName>
    </submittedName>
</protein>
<proteinExistence type="predicted"/>
<organism evidence="2 3">
    <name type="scientific">Kalanchoe fedtschenkoi</name>
    <name type="common">Lavender scallops</name>
    <name type="synonym">South American air plant</name>
    <dbReference type="NCBI Taxonomy" id="63787"/>
    <lineage>
        <taxon>Eukaryota</taxon>
        <taxon>Viridiplantae</taxon>
        <taxon>Streptophyta</taxon>
        <taxon>Embryophyta</taxon>
        <taxon>Tracheophyta</taxon>
        <taxon>Spermatophyta</taxon>
        <taxon>Magnoliopsida</taxon>
        <taxon>eudicotyledons</taxon>
        <taxon>Gunneridae</taxon>
        <taxon>Pentapetalae</taxon>
        <taxon>Saxifragales</taxon>
        <taxon>Crassulaceae</taxon>
        <taxon>Kalanchoe</taxon>
    </lineage>
</organism>
<dbReference type="PANTHER" id="PTHR31865">
    <property type="entry name" value="OSJNBA0071G03.3 PROTEIN"/>
    <property type="match status" value="1"/>
</dbReference>
<sequence length="338" mass="36673">MDSDETLTSQSQFSSSVQLLEDVSLEDIMSSEGGYDHNMSQNHQLPQKYLSSRLSSCSSFSNGRGGDHGNSNPYCYDHGGYTSMCSLQSMSRLSIESFDGGADADEELSDENKDGKLSMGFSSESDSGGVISYSLPATPPRRRATVPSTQRRLMMAKKDYGSETDAQKSTLDGGQKINRYHKRTKSRSKSIRKSSAVDFGADKRKVYDGEVDNGGHFRHNNKNNNSVSYCVSGGESEGGGLMVITKPKGGSRSICMDMEEVKACRELGFELEHERMLEMPSGLSINVSNLDTSSGGNSPISSWRISSPGDNPREVKARLKVWAQAVAITSSTSKPGTN</sequence>
<accession>A0A7N0UVC6</accession>
<evidence type="ECO:0000313" key="3">
    <source>
        <dbReference type="Proteomes" id="UP000594263"/>
    </source>
</evidence>
<feature type="region of interest" description="Disordered" evidence="1">
    <location>
        <begin position="288"/>
        <end position="311"/>
    </location>
</feature>
<name>A0A7N0UVC6_KALFE</name>
<dbReference type="EnsemblPlants" id="Kaladp0085s0012.1.v1.1">
    <property type="protein sequence ID" value="Kaladp0085s0012.1.v1.1"/>
    <property type="gene ID" value="Kaladp0085s0012.v1.1"/>
</dbReference>
<feature type="compositionally biased region" description="Basic residues" evidence="1">
    <location>
        <begin position="178"/>
        <end position="192"/>
    </location>
</feature>
<evidence type="ECO:0000313" key="2">
    <source>
        <dbReference type="EnsemblPlants" id="Kaladp0085s0012.1.v1.1"/>
    </source>
</evidence>
<dbReference type="PANTHER" id="PTHR31865:SF2">
    <property type="entry name" value="OSJNBA0004B13.24 PROTEIN"/>
    <property type="match status" value="1"/>
</dbReference>
<dbReference type="Proteomes" id="UP000594263">
    <property type="component" value="Unplaced"/>
</dbReference>
<dbReference type="AlphaFoldDB" id="A0A7N0UVC6"/>